<dbReference type="SUPFAM" id="SSF52266">
    <property type="entry name" value="SGNH hydrolase"/>
    <property type="match status" value="1"/>
</dbReference>
<dbReference type="STRING" id="34004.SAMN04488021_14129"/>
<organism evidence="3 4">
    <name type="scientific">Paracoccus aminovorans</name>
    <dbReference type="NCBI Taxonomy" id="34004"/>
    <lineage>
        <taxon>Bacteria</taxon>
        <taxon>Pseudomonadati</taxon>
        <taxon>Pseudomonadota</taxon>
        <taxon>Alphaproteobacteria</taxon>
        <taxon>Rhodobacterales</taxon>
        <taxon>Paracoccaceae</taxon>
        <taxon>Paracoccus</taxon>
    </lineage>
</organism>
<proteinExistence type="predicted"/>
<dbReference type="RefSeq" id="WP_074970212.1">
    <property type="nucleotide sequence ID" value="NZ_CBCRYP010000039.1"/>
</dbReference>
<feature type="chain" id="PRO_5010289532" evidence="1">
    <location>
        <begin position="20"/>
        <end position="218"/>
    </location>
</feature>
<dbReference type="EMBL" id="FOPU01000041">
    <property type="protein sequence ID" value="SFH89155.1"/>
    <property type="molecule type" value="Genomic_DNA"/>
</dbReference>
<evidence type="ECO:0000313" key="3">
    <source>
        <dbReference type="EMBL" id="SFH89155.1"/>
    </source>
</evidence>
<dbReference type="PANTHER" id="PTHR30383">
    <property type="entry name" value="THIOESTERASE 1/PROTEASE 1/LYSOPHOSPHOLIPASE L1"/>
    <property type="match status" value="1"/>
</dbReference>
<dbReference type="Gene3D" id="3.40.50.1110">
    <property type="entry name" value="SGNH hydrolase"/>
    <property type="match status" value="1"/>
</dbReference>
<dbReference type="Pfam" id="PF13472">
    <property type="entry name" value="Lipase_GDSL_2"/>
    <property type="match status" value="1"/>
</dbReference>
<dbReference type="GO" id="GO:0004622">
    <property type="term" value="F:phosphatidylcholine lysophospholipase activity"/>
    <property type="evidence" value="ECO:0007669"/>
    <property type="project" value="TreeGrafter"/>
</dbReference>
<protein>
    <submittedName>
        <fullName evidence="3">Acyl-CoA thioesterase-1</fullName>
    </submittedName>
</protein>
<feature type="signal peptide" evidence="1">
    <location>
        <begin position="1"/>
        <end position="19"/>
    </location>
</feature>
<keyword evidence="1" id="KW-0732">Signal</keyword>
<gene>
    <name evidence="3" type="ORF">SAMN04488021_14129</name>
</gene>
<sequence>MRLKALLLSLMLSLMLALAAGPLAAAPLRILAFGDSLTEGYGLKRGQGLVPQLQAWLRARGHDVIVLNGGLSGDTTAGGRVRIGYSLARHRPDAVIVELGGNDLLMGFGPAMVEDNLDSILSQAGQNGRPLLLVGIALPQKDAPLREEWAGIWPRLGARHDALVLENLYQPLYDGPDEQYLSLLQEDQLHASAKGVGLIVEALGPKVEELIARTEARR</sequence>
<accession>A0A1I3DR06</accession>
<dbReference type="PANTHER" id="PTHR30383:SF5">
    <property type="entry name" value="SGNH HYDROLASE-TYPE ESTERASE DOMAIN-CONTAINING PROTEIN"/>
    <property type="match status" value="1"/>
</dbReference>
<dbReference type="CDD" id="cd01822">
    <property type="entry name" value="Lysophospholipase_L1_like"/>
    <property type="match status" value="1"/>
</dbReference>
<dbReference type="InterPro" id="IPR013830">
    <property type="entry name" value="SGNH_hydro"/>
</dbReference>
<dbReference type="PROSITE" id="PS50206">
    <property type="entry name" value="RHODANESE_3"/>
    <property type="match status" value="1"/>
</dbReference>
<dbReference type="InterPro" id="IPR036514">
    <property type="entry name" value="SGNH_hydro_sf"/>
</dbReference>
<evidence type="ECO:0000313" key="4">
    <source>
        <dbReference type="Proteomes" id="UP000183635"/>
    </source>
</evidence>
<dbReference type="AlphaFoldDB" id="A0A1I3DR06"/>
<dbReference type="InterPro" id="IPR001763">
    <property type="entry name" value="Rhodanese-like_dom"/>
</dbReference>
<feature type="domain" description="Rhodanese" evidence="2">
    <location>
        <begin position="51"/>
        <end position="83"/>
    </location>
</feature>
<name>A0A1I3DR06_9RHOB</name>
<dbReference type="Proteomes" id="UP000183635">
    <property type="component" value="Unassembled WGS sequence"/>
</dbReference>
<dbReference type="InterPro" id="IPR051532">
    <property type="entry name" value="Ester_Hydrolysis_Enzymes"/>
</dbReference>
<evidence type="ECO:0000256" key="1">
    <source>
        <dbReference type="SAM" id="SignalP"/>
    </source>
</evidence>
<keyword evidence="4" id="KW-1185">Reference proteome</keyword>
<reference evidence="3 4" key="1">
    <citation type="submission" date="2016-10" db="EMBL/GenBank/DDBJ databases">
        <authorList>
            <person name="de Groot N.N."/>
        </authorList>
    </citation>
    <scope>NUCLEOTIDE SEQUENCE [LARGE SCALE GENOMIC DNA]</scope>
    <source>
        <strain evidence="3 4">DSM 8537</strain>
    </source>
</reference>
<evidence type="ECO:0000259" key="2">
    <source>
        <dbReference type="PROSITE" id="PS50206"/>
    </source>
</evidence>